<comment type="caution">
    <text evidence="1">The sequence shown here is derived from an EMBL/GenBank/DDBJ whole genome shotgun (WGS) entry which is preliminary data.</text>
</comment>
<gene>
    <name evidence="1" type="ORF">SDJN03_05084</name>
</gene>
<organism evidence="1 2">
    <name type="scientific">Cucurbita argyrosperma subsp. sororia</name>
    <dbReference type="NCBI Taxonomy" id="37648"/>
    <lineage>
        <taxon>Eukaryota</taxon>
        <taxon>Viridiplantae</taxon>
        <taxon>Streptophyta</taxon>
        <taxon>Embryophyta</taxon>
        <taxon>Tracheophyta</taxon>
        <taxon>Spermatophyta</taxon>
        <taxon>Magnoliopsida</taxon>
        <taxon>eudicotyledons</taxon>
        <taxon>Gunneridae</taxon>
        <taxon>Pentapetalae</taxon>
        <taxon>rosids</taxon>
        <taxon>fabids</taxon>
        <taxon>Cucurbitales</taxon>
        <taxon>Cucurbitaceae</taxon>
        <taxon>Cucurbiteae</taxon>
        <taxon>Cucurbita</taxon>
    </lineage>
</organism>
<feature type="non-terminal residue" evidence="1">
    <location>
        <position position="1"/>
    </location>
</feature>
<accession>A0AAV6NXG5</accession>
<proteinExistence type="predicted"/>
<keyword evidence="2" id="KW-1185">Reference proteome</keyword>
<evidence type="ECO:0000313" key="1">
    <source>
        <dbReference type="EMBL" id="KAG6604475.1"/>
    </source>
</evidence>
<dbReference type="Proteomes" id="UP000685013">
    <property type="component" value="Chromosome 3"/>
</dbReference>
<name>A0AAV6NXG5_9ROSI</name>
<dbReference type="EMBL" id="JAGKQH010000003">
    <property type="protein sequence ID" value="KAG6604475.1"/>
    <property type="molecule type" value="Genomic_DNA"/>
</dbReference>
<dbReference type="AlphaFoldDB" id="A0AAV6NXG5"/>
<protein>
    <submittedName>
        <fullName evidence="1">Uncharacterized protein</fullName>
    </submittedName>
</protein>
<reference evidence="1 2" key="1">
    <citation type="journal article" date="2021" name="Hortic Res">
        <title>The domestication of Cucurbita argyrosperma as revealed by the genome of its wild relative.</title>
        <authorList>
            <person name="Barrera-Redondo J."/>
            <person name="Sanchez-de la Vega G."/>
            <person name="Aguirre-Liguori J.A."/>
            <person name="Castellanos-Morales G."/>
            <person name="Gutierrez-Guerrero Y.T."/>
            <person name="Aguirre-Dugua X."/>
            <person name="Aguirre-Planter E."/>
            <person name="Tenaillon M.I."/>
            <person name="Lira-Saade R."/>
            <person name="Eguiarte L.E."/>
        </authorList>
    </citation>
    <scope>NUCLEOTIDE SEQUENCE [LARGE SCALE GENOMIC DNA]</scope>
    <source>
        <strain evidence="1">JBR-2021</strain>
    </source>
</reference>
<sequence length="228" mass="25737">MDIEQMSENPQRGSYHPPPPLRHFLRFPNLDEASFFDPLELDLSILTSPSSPPPGGCCHGRDSAKFVIDIACLWMVLRSSFEADSTLMIDEEEGNWTRKDLRRILANRQFCSSFGKRGRFGTLMNWRGRFRLSAILKLPTLSAQVVTMLQAKKNQNREKIYVIFFGVFTDLSEAFEGKTFQRLRIAAGQGSTAAVTQLGHKLAATRSKMDELVPASRSQIPMAKQKKP</sequence>
<evidence type="ECO:0000313" key="2">
    <source>
        <dbReference type="Proteomes" id="UP000685013"/>
    </source>
</evidence>